<dbReference type="RefSeq" id="WP_171628013.1">
    <property type="nucleotide sequence ID" value="NZ_JABBPG010000014.1"/>
</dbReference>
<dbReference type="Gene3D" id="1.25.40.10">
    <property type="entry name" value="Tetratricopeptide repeat domain"/>
    <property type="match status" value="1"/>
</dbReference>
<dbReference type="SUPFAM" id="SSF81901">
    <property type="entry name" value="HCP-like"/>
    <property type="match status" value="1"/>
</dbReference>
<evidence type="ECO:0000313" key="1">
    <source>
        <dbReference type="EMBL" id="NOU52974.1"/>
    </source>
</evidence>
<organism evidence="1 2">
    <name type="scientific">Pseudoalteromonas caenipelagi</name>
    <dbReference type="NCBI Taxonomy" id="2726988"/>
    <lineage>
        <taxon>Bacteria</taxon>
        <taxon>Pseudomonadati</taxon>
        <taxon>Pseudomonadota</taxon>
        <taxon>Gammaproteobacteria</taxon>
        <taxon>Alteromonadales</taxon>
        <taxon>Pseudoalteromonadaceae</taxon>
        <taxon>Pseudoalteromonas</taxon>
    </lineage>
</organism>
<dbReference type="PANTHER" id="PTHR45011">
    <property type="entry name" value="DAP3-BINDING CELL DEATH ENHANCER 1"/>
    <property type="match status" value="1"/>
</dbReference>
<keyword evidence="2" id="KW-1185">Reference proteome</keyword>
<accession>A0A849VMM8</accession>
<dbReference type="Proteomes" id="UP000586305">
    <property type="component" value="Unassembled WGS sequence"/>
</dbReference>
<dbReference type="SMART" id="SM00671">
    <property type="entry name" value="SEL1"/>
    <property type="match status" value="1"/>
</dbReference>
<name>A0A849VMM8_9GAMM</name>
<dbReference type="InterPro" id="IPR052748">
    <property type="entry name" value="ISR_Activator"/>
</dbReference>
<sequence>MYFNSLSMIHRLTLNIHGWLELVIVKYKVQLILLFTIIAVIHQALSYQQSHRLQQTVLLQPQKDDVWIINMGHFQTQRKYQAQYRVAQVLNVTGEHVELQQGSFTYRKRRGAERAISLDSLMLDSYFRKQTLTLKRSELLSYFEAQAIDTVYRPEDIYVLGGIVKRRAMPKAINASIRTKVVLNHYNNEGITLFQKGEYQAARESFLQAAEQGDSWGQYNLAGMLEHGQGGEKDLQQAIYWLEQAAVQGHSQAKQLHKDLCIQQRALCTNEIH</sequence>
<dbReference type="EMBL" id="JABBPG010000014">
    <property type="protein sequence ID" value="NOU52974.1"/>
    <property type="molecule type" value="Genomic_DNA"/>
</dbReference>
<protein>
    <submittedName>
        <fullName evidence="1">Sel1 repeat family protein</fullName>
    </submittedName>
</protein>
<dbReference type="InterPro" id="IPR006597">
    <property type="entry name" value="Sel1-like"/>
</dbReference>
<comment type="caution">
    <text evidence="1">The sequence shown here is derived from an EMBL/GenBank/DDBJ whole genome shotgun (WGS) entry which is preliminary data.</text>
</comment>
<dbReference type="AlphaFoldDB" id="A0A849VMM8"/>
<dbReference type="Pfam" id="PF08238">
    <property type="entry name" value="Sel1"/>
    <property type="match status" value="1"/>
</dbReference>
<gene>
    <name evidence="1" type="ORF">HG263_20950</name>
</gene>
<dbReference type="PANTHER" id="PTHR45011:SF1">
    <property type="entry name" value="DAP3-BINDING CELL DEATH ENHANCER 1"/>
    <property type="match status" value="1"/>
</dbReference>
<reference evidence="1 2" key="1">
    <citation type="submission" date="2020-04" db="EMBL/GenBank/DDBJ databases">
        <title>Pseudoalteromonas caenipelagi sp. nov., isolated from a tidal flat.</title>
        <authorList>
            <person name="Park S."/>
            <person name="Yoon J.-H."/>
        </authorList>
    </citation>
    <scope>NUCLEOTIDE SEQUENCE [LARGE SCALE GENOMIC DNA]</scope>
    <source>
        <strain evidence="1 2">JBTF-M23</strain>
    </source>
</reference>
<dbReference type="InterPro" id="IPR011990">
    <property type="entry name" value="TPR-like_helical_dom_sf"/>
</dbReference>
<evidence type="ECO:0000313" key="2">
    <source>
        <dbReference type="Proteomes" id="UP000586305"/>
    </source>
</evidence>
<proteinExistence type="predicted"/>